<reference evidence="2" key="1">
    <citation type="journal article" date="2017" name="Genome Biol.">
        <title>Comparative genomics reveals high biological diversity and specific adaptations in the industrially and medically important fungal genus Aspergillus.</title>
        <authorList>
            <person name="de Vries R.P."/>
            <person name="Riley R."/>
            <person name="Wiebenga A."/>
            <person name="Aguilar-Osorio G."/>
            <person name="Amillis S."/>
            <person name="Uchima C.A."/>
            <person name="Anderluh G."/>
            <person name="Asadollahi M."/>
            <person name="Askin M."/>
            <person name="Barry K."/>
            <person name="Battaglia E."/>
            <person name="Bayram O."/>
            <person name="Benocci T."/>
            <person name="Braus-Stromeyer S.A."/>
            <person name="Caldana C."/>
            <person name="Canovas D."/>
            <person name="Cerqueira G.C."/>
            <person name="Chen F."/>
            <person name="Chen W."/>
            <person name="Choi C."/>
            <person name="Clum A."/>
            <person name="Dos Santos R.A."/>
            <person name="Damasio A.R."/>
            <person name="Diallinas G."/>
            <person name="Emri T."/>
            <person name="Fekete E."/>
            <person name="Flipphi M."/>
            <person name="Freyberg S."/>
            <person name="Gallo A."/>
            <person name="Gournas C."/>
            <person name="Habgood R."/>
            <person name="Hainaut M."/>
            <person name="Harispe M.L."/>
            <person name="Henrissat B."/>
            <person name="Hilden K.S."/>
            <person name="Hope R."/>
            <person name="Hossain A."/>
            <person name="Karabika E."/>
            <person name="Karaffa L."/>
            <person name="Karanyi Z."/>
            <person name="Krasevec N."/>
            <person name="Kuo A."/>
            <person name="Kusch H."/>
            <person name="LaButti K."/>
            <person name="Lagendijk E.L."/>
            <person name="Lapidus A."/>
            <person name="Levasseur A."/>
            <person name="Lindquist E."/>
            <person name="Lipzen A."/>
            <person name="Logrieco A.F."/>
            <person name="MacCabe A."/>
            <person name="Maekelae M.R."/>
            <person name="Malavazi I."/>
            <person name="Melin P."/>
            <person name="Meyer V."/>
            <person name="Mielnichuk N."/>
            <person name="Miskei M."/>
            <person name="Molnar A.P."/>
            <person name="Mule G."/>
            <person name="Ngan C.Y."/>
            <person name="Orejas M."/>
            <person name="Orosz E."/>
            <person name="Ouedraogo J.P."/>
            <person name="Overkamp K.M."/>
            <person name="Park H.-S."/>
            <person name="Perrone G."/>
            <person name="Piumi F."/>
            <person name="Punt P.J."/>
            <person name="Ram A.F."/>
            <person name="Ramon A."/>
            <person name="Rauscher S."/>
            <person name="Record E."/>
            <person name="Riano-Pachon D.M."/>
            <person name="Robert V."/>
            <person name="Roehrig J."/>
            <person name="Ruller R."/>
            <person name="Salamov A."/>
            <person name="Salih N.S."/>
            <person name="Samson R.A."/>
            <person name="Sandor E."/>
            <person name="Sanguinetti M."/>
            <person name="Schuetze T."/>
            <person name="Sepcic K."/>
            <person name="Shelest E."/>
            <person name="Sherlock G."/>
            <person name="Sophianopoulou V."/>
            <person name="Squina F.M."/>
            <person name="Sun H."/>
            <person name="Susca A."/>
            <person name="Todd R.B."/>
            <person name="Tsang A."/>
            <person name="Unkles S.E."/>
            <person name="van de Wiele N."/>
            <person name="van Rossen-Uffink D."/>
            <person name="Oliveira J.V."/>
            <person name="Vesth T.C."/>
            <person name="Visser J."/>
            <person name="Yu J.-H."/>
            <person name="Zhou M."/>
            <person name="Andersen M.R."/>
            <person name="Archer D.B."/>
            <person name="Baker S.E."/>
            <person name="Benoit I."/>
            <person name="Brakhage A.A."/>
            <person name="Braus G.H."/>
            <person name="Fischer R."/>
            <person name="Frisvad J.C."/>
            <person name="Goldman G.H."/>
            <person name="Houbraken J."/>
            <person name="Oakley B."/>
            <person name="Pocsi I."/>
            <person name="Scazzocchio C."/>
            <person name="Seiboth B."/>
            <person name="vanKuyk P.A."/>
            <person name="Wortman J."/>
            <person name="Dyer P.S."/>
            <person name="Grigoriev I.V."/>
        </authorList>
    </citation>
    <scope>NUCLEOTIDE SEQUENCE [LARGE SCALE GENOMIC DNA]</scope>
    <source>
        <strain evidence="2">DTO 134E9</strain>
    </source>
</reference>
<sequence length="180" mass="19540">MTRQDNNDHGDPSCFACPSPLYIHTYTHPTLSAHASGQMSIKLVLSPMRGRSSVPLPQPPVNQGTKRKRKNKIKILIALPLHLASRFAGCGNGDGDDGDDGNADPISSFLFFVGNVLCFPCRKCFLQSNKPVCPGLFLLRYLSTPASLQPPNAFPDSSCSCRAARSVIVWSQHLKRTGCA</sequence>
<evidence type="ECO:0000313" key="1">
    <source>
        <dbReference type="EMBL" id="OJJ33183.1"/>
    </source>
</evidence>
<evidence type="ECO:0000313" key="2">
    <source>
        <dbReference type="Proteomes" id="UP000184383"/>
    </source>
</evidence>
<accession>A0A1L9RE92</accession>
<name>A0A1L9RE92_ASPWE</name>
<organism evidence="1 2">
    <name type="scientific">Aspergillus wentii DTO 134E9</name>
    <dbReference type="NCBI Taxonomy" id="1073089"/>
    <lineage>
        <taxon>Eukaryota</taxon>
        <taxon>Fungi</taxon>
        <taxon>Dikarya</taxon>
        <taxon>Ascomycota</taxon>
        <taxon>Pezizomycotina</taxon>
        <taxon>Eurotiomycetes</taxon>
        <taxon>Eurotiomycetidae</taxon>
        <taxon>Eurotiales</taxon>
        <taxon>Aspergillaceae</taxon>
        <taxon>Aspergillus</taxon>
        <taxon>Aspergillus subgen. Cremei</taxon>
    </lineage>
</organism>
<dbReference type="GeneID" id="63754414"/>
<dbReference type="AlphaFoldDB" id="A0A1L9RE92"/>
<keyword evidence="2" id="KW-1185">Reference proteome</keyword>
<dbReference type="RefSeq" id="XP_040686860.1">
    <property type="nucleotide sequence ID" value="XM_040838566.1"/>
</dbReference>
<dbReference type="EMBL" id="KV878214">
    <property type="protein sequence ID" value="OJJ33183.1"/>
    <property type="molecule type" value="Genomic_DNA"/>
</dbReference>
<protein>
    <submittedName>
        <fullName evidence="1">Uncharacterized protein</fullName>
    </submittedName>
</protein>
<dbReference type="VEuPathDB" id="FungiDB:ASPWEDRAFT_612339"/>
<dbReference type="Proteomes" id="UP000184383">
    <property type="component" value="Unassembled WGS sequence"/>
</dbReference>
<proteinExistence type="predicted"/>
<gene>
    <name evidence="1" type="ORF">ASPWEDRAFT_612339</name>
</gene>